<keyword evidence="1 3" id="KW-0547">Nucleotide-binding</keyword>
<dbReference type="PROSITE" id="PS00107">
    <property type="entry name" value="PROTEIN_KINASE_ATP"/>
    <property type="match status" value="1"/>
</dbReference>
<gene>
    <name evidence="6" type="ORF">P167DRAFT_578177</name>
</gene>
<evidence type="ECO:0000313" key="6">
    <source>
        <dbReference type="EMBL" id="RPB08487.1"/>
    </source>
</evidence>
<dbReference type="GO" id="GO:0004674">
    <property type="term" value="F:protein serine/threonine kinase activity"/>
    <property type="evidence" value="ECO:0007669"/>
    <property type="project" value="UniProtKB-KW"/>
</dbReference>
<feature type="binding site" evidence="3">
    <location>
        <position position="45"/>
    </location>
    <ligand>
        <name>ATP</name>
        <dbReference type="ChEBI" id="CHEBI:30616"/>
    </ligand>
</feature>
<dbReference type="STRING" id="1392247.A0A3N4KDC5"/>
<reference evidence="6 7" key="1">
    <citation type="journal article" date="2018" name="Nat. Ecol. Evol.">
        <title>Pezizomycetes genomes reveal the molecular basis of ectomycorrhizal truffle lifestyle.</title>
        <authorList>
            <person name="Murat C."/>
            <person name="Payen T."/>
            <person name="Noel B."/>
            <person name="Kuo A."/>
            <person name="Morin E."/>
            <person name="Chen J."/>
            <person name="Kohler A."/>
            <person name="Krizsan K."/>
            <person name="Balestrini R."/>
            <person name="Da Silva C."/>
            <person name="Montanini B."/>
            <person name="Hainaut M."/>
            <person name="Levati E."/>
            <person name="Barry K.W."/>
            <person name="Belfiori B."/>
            <person name="Cichocki N."/>
            <person name="Clum A."/>
            <person name="Dockter R.B."/>
            <person name="Fauchery L."/>
            <person name="Guy J."/>
            <person name="Iotti M."/>
            <person name="Le Tacon F."/>
            <person name="Lindquist E.A."/>
            <person name="Lipzen A."/>
            <person name="Malagnac F."/>
            <person name="Mello A."/>
            <person name="Molinier V."/>
            <person name="Miyauchi S."/>
            <person name="Poulain J."/>
            <person name="Riccioni C."/>
            <person name="Rubini A."/>
            <person name="Sitrit Y."/>
            <person name="Splivallo R."/>
            <person name="Traeger S."/>
            <person name="Wang M."/>
            <person name="Zifcakova L."/>
            <person name="Wipf D."/>
            <person name="Zambonelli A."/>
            <person name="Paolocci F."/>
            <person name="Nowrousian M."/>
            <person name="Ottonello S."/>
            <person name="Baldrian P."/>
            <person name="Spatafora J.W."/>
            <person name="Henrissat B."/>
            <person name="Nagy L.G."/>
            <person name="Aury J.M."/>
            <person name="Wincker P."/>
            <person name="Grigoriev I.V."/>
            <person name="Bonfante P."/>
            <person name="Martin F.M."/>
        </authorList>
    </citation>
    <scope>NUCLEOTIDE SEQUENCE [LARGE SCALE GENOMIC DNA]</scope>
    <source>
        <strain evidence="6 7">CCBAS932</strain>
    </source>
</reference>
<evidence type="ECO:0000259" key="5">
    <source>
        <dbReference type="PROSITE" id="PS50011"/>
    </source>
</evidence>
<dbReference type="AlphaFoldDB" id="A0A3N4KDC5"/>
<dbReference type="SMART" id="SM00220">
    <property type="entry name" value="S_TKc"/>
    <property type="match status" value="1"/>
</dbReference>
<dbReference type="PROSITE" id="PS50011">
    <property type="entry name" value="PROTEIN_KINASE_DOM"/>
    <property type="match status" value="1"/>
</dbReference>
<evidence type="ECO:0000313" key="7">
    <source>
        <dbReference type="Proteomes" id="UP000277580"/>
    </source>
</evidence>
<protein>
    <submittedName>
        <fullName evidence="6">Kinase-like protein</fullName>
    </submittedName>
</protein>
<sequence length="327" mass="37071">MPIFPNRRPGDNLGGYILGRYLGEGSSGQVFAVRDGDPDKKYAAKLLNKNVLLSKNYPTRSIEKEILAMKEISEMSGNFVKLIECFQTEYESKFVLIITRADGGDVFEWRRHHMVPDYRVINNVVFQVSHGLAVLHKGGYVHRDIKHDNVLFLTKKQPSSVIIADFGLTTKYNIRRPYDSAHGFCGSLDYIPPEACRDMPYGPSFDMWSLGIFTISFLTNHFPWDPSCHKDRTFREYIGSLTEGWIDPYLDAVKLKSARDFISKCLIVNPRNRMTAIEAVHHPFLEEVREVADFSVMSLKEGSIGGNSAFRSVMSAMAEIGRSIITN</sequence>
<dbReference type="OrthoDB" id="4062651at2759"/>
<dbReference type="EMBL" id="ML119162">
    <property type="protein sequence ID" value="RPB08487.1"/>
    <property type="molecule type" value="Genomic_DNA"/>
</dbReference>
<evidence type="ECO:0000256" key="3">
    <source>
        <dbReference type="PROSITE-ProRule" id="PRU10141"/>
    </source>
</evidence>
<evidence type="ECO:0000256" key="4">
    <source>
        <dbReference type="RuleBase" id="RU000304"/>
    </source>
</evidence>
<keyword evidence="7" id="KW-1185">Reference proteome</keyword>
<dbReference type="InParanoid" id="A0A3N4KDC5"/>
<dbReference type="InterPro" id="IPR008271">
    <property type="entry name" value="Ser/Thr_kinase_AS"/>
</dbReference>
<keyword evidence="6" id="KW-0418">Kinase</keyword>
<accession>A0A3N4KDC5</accession>
<keyword evidence="6" id="KW-0808">Transferase</keyword>
<dbReference type="PROSITE" id="PS00108">
    <property type="entry name" value="PROTEIN_KINASE_ST"/>
    <property type="match status" value="1"/>
</dbReference>
<keyword evidence="2 3" id="KW-0067">ATP-binding</keyword>
<dbReference type="InterPro" id="IPR017441">
    <property type="entry name" value="Protein_kinase_ATP_BS"/>
</dbReference>
<proteinExistence type="inferred from homology"/>
<feature type="domain" description="Protein kinase" evidence="5">
    <location>
        <begin position="16"/>
        <end position="285"/>
    </location>
</feature>
<dbReference type="PANTHER" id="PTHR24347">
    <property type="entry name" value="SERINE/THREONINE-PROTEIN KINASE"/>
    <property type="match status" value="1"/>
</dbReference>
<dbReference type="Pfam" id="PF00069">
    <property type="entry name" value="Pkinase"/>
    <property type="match status" value="1"/>
</dbReference>
<evidence type="ECO:0000256" key="1">
    <source>
        <dbReference type="ARBA" id="ARBA00022741"/>
    </source>
</evidence>
<keyword evidence="4" id="KW-0723">Serine/threonine-protein kinase</keyword>
<organism evidence="6 7">
    <name type="scientific">Morchella conica CCBAS932</name>
    <dbReference type="NCBI Taxonomy" id="1392247"/>
    <lineage>
        <taxon>Eukaryota</taxon>
        <taxon>Fungi</taxon>
        <taxon>Dikarya</taxon>
        <taxon>Ascomycota</taxon>
        <taxon>Pezizomycotina</taxon>
        <taxon>Pezizomycetes</taxon>
        <taxon>Pezizales</taxon>
        <taxon>Morchellaceae</taxon>
        <taxon>Morchella</taxon>
    </lineage>
</organism>
<evidence type="ECO:0000256" key="2">
    <source>
        <dbReference type="ARBA" id="ARBA00022840"/>
    </source>
</evidence>
<dbReference type="Gene3D" id="3.30.200.20">
    <property type="entry name" value="Phosphorylase Kinase, domain 1"/>
    <property type="match status" value="1"/>
</dbReference>
<dbReference type="Proteomes" id="UP000277580">
    <property type="component" value="Unassembled WGS sequence"/>
</dbReference>
<comment type="similarity">
    <text evidence="4">Belongs to the protein kinase superfamily.</text>
</comment>
<dbReference type="InterPro" id="IPR000719">
    <property type="entry name" value="Prot_kinase_dom"/>
</dbReference>
<dbReference type="GO" id="GO:0005524">
    <property type="term" value="F:ATP binding"/>
    <property type="evidence" value="ECO:0007669"/>
    <property type="project" value="UniProtKB-UniRule"/>
</dbReference>
<dbReference type="Gene3D" id="1.10.510.10">
    <property type="entry name" value="Transferase(Phosphotransferase) domain 1"/>
    <property type="match status" value="1"/>
</dbReference>
<dbReference type="SUPFAM" id="SSF56112">
    <property type="entry name" value="Protein kinase-like (PK-like)"/>
    <property type="match status" value="1"/>
</dbReference>
<dbReference type="InterPro" id="IPR011009">
    <property type="entry name" value="Kinase-like_dom_sf"/>
</dbReference>
<name>A0A3N4KDC5_9PEZI</name>